<evidence type="ECO:0000259" key="5">
    <source>
        <dbReference type="PROSITE" id="PS50921"/>
    </source>
</evidence>
<keyword evidence="2" id="KW-0418">Kinase</keyword>
<dbReference type="Pfam" id="PF13185">
    <property type="entry name" value="GAF_2"/>
    <property type="match status" value="1"/>
</dbReference>
<dbReference type="PIRSF" id="PIRSF036625">
    <property type="entry name" value="GAF_ANTAR"/>
    <property type="match status" value="1"/>
</dbReference>
<dbReference type="AlphaFoldDB" id="A0A512IEF7"/>
<dbReference type="RefSeq" id="WP_062736177.1">
    <property type="nucleotide sequence ID" value="NZ_BJZS01000070.1"/>
</dbReference>
<dbReference type="Gene3D" id="1.10.10.10">
    <property type="entry name" value="Winged helix-like DNA-binding domain superfamily/Winged helix DNA-binding domain"/>
    <property type="match status" value="1"/>
</dbReference>
<keyword evidence="1" id="KW-0808">Transferase</keyword>
<dbReference type="Pfam" id="PF03861">
    <property type="entry name" value="ANTAR"/>
    <property type="match status" value="1"/>
</dbReference>
<comment type="caution">
    <text evidence="6">The sequence shown here is derived from an EMBL/GenBank/DDBJ whole genome shotgun (WGS) entry which is preliminary data.</text>
</comment>
<dbReference type="EMBL" id="BJZS01000070">
    <property type="protein sequence ID" value="GEO96083.1"/>
    <property type="molecule type" value="Genomic_DNA"/>
</dbReference>
<dbReference type="InterPro" id="IPR036388">
    <property type="entry name" value="WH-like_DNA-bd_sf"/>
</dbReference>
<dbReference type="Proteomes" id="UP000321103">
    <property type="component" value="Unassembled WGS sequence"/>
</dbReference>
<dbReference type="InterPro" id="IPR003018">
    <property type="entry name" value="GAF"/>
</dbReference>
<dbReference type="SMART" id="SM01012">
    <property type="entry name" value="ANTAR"/>
    <property type="match status" value="1"/>
</dbReference>
<dbReference type="PROSITE" id="PS50921">
    <property type="entry name" value="ANTAR"/>
    <property type="match status" value="1"/>
</dbReference>
<accession>A0A512IEF7</accession>
<reference evidence="6 7" key="1">
    <citation type="submission" date="2019-07" db="EMBL/GenBank/DDBJ databases">
        <title>Whole genome shotgun sequence of Kocuria turfanensis NBRC 107627.</title>
        <authorList>
            <person name="Hosoyama A."/>
            <person name="Uohara A."/>
            <person name="Ohji S."/>
            <person name="Ichikawa N."/>
        </authorList>
    </citation>
    <scope>NUCLEOTIDE SEQUENCE [LARGE SCALE GENOMIC DNA]</scope>
    <source>
        <strain evidence="6 7">NBRC 107627</strain>
    </source>
</reference>
<proteinExistence type="predicted"/>
<name>A0A512IEF7_9MICC</name>
<evidence type="ECO:0000256" key="2">
    <source>
        <dbReference type="ARBA" id="ARBA00022777"/>
    </source>
</evidence>
<dbReference type="STRING" id="388357.GCA_001580365_02691"/>
<dbReference type="Gene3D" id="3.30.450.40">
    <property type="match status" value="1"/>
</dbReference>
<evidence type="ECO:0000313" key="7">
    <source>
        <dbReference type="Proteomes" id="UP000321103"/>
    </source>
</evidence>
<keyword evidence="3" id="KW-0805">Transcription regulation</keyword>
<keyword evidence="7" id="KW-1185">Reference proteome</keyword>
<dbReference type="InterPro" id="IPR012074">
    <property type="entry name" value="GAF_ANTAR"/>
</dbReference>
<dbReference type="GO" id="GO:0003723">
    <property type="term" value="F:RNA binding"/>
    <property type="evidence" value="ECO:0007669"/>
    <property type="project" value="InterPro"/>
</dbReference>
<dbReference type="InterPro" id="IPR029016">
    <property type="entry name" value="GAF-like_dom_sf"/>
</dbReference>
<evidence type="ECO:0000313" key="6">
    <source>
        <dbReference type="EMBL" id="GEO96083.1"/>
    </source>
</evidence>
<dbReference type="GO" id="GO:0016301">
    <property type="term" value="F:kinase activity"/>
    <property type="evidence" value="ECO:0007669"/>
    <property type="project" value="UniProtKB-KW"/>
</dbReference>
<protein>
    <submittedName>
        <fullName evidence="6">Transcriptional regulator</fullName>
    </submittedName>
</protein>
<feature type="domain" description="ANTAR" evidence="5">
    <location>
        <begin position="173"/>
        <end position="234"/>
    </location>
</feature>
<organism evidence="6 7">
    <name type="scientific">Kocuria turfanensis</name>
    <dbReference type="NCBI Taxonomy" id="388357"/>
    <lineage>
        <taxon>Bacteria</taxon>
        <taxon>Bacillati</taxon>
        <taxon>Actinomycetota</taxon>
        <taxon>Actinomycetes</taxon>
        <taxon>Micrococcales</taxon>
        <taxon>Micrococcaceae</taxon>
        <taxon>Kocuria</taxon>
    </lineage>
</organism>
<sequence>MILPRPRTDLPELGEVAQALTRLGERLGAGPADSLVDAVVRCAVEWVEGARWASVTILQQGSFRTLGHTGPEAAAADALQYELRSGPCVDAVLDGSVLVSGDLAHDDRWPGYGPRAVREVGVTSVLSHRLRLIGDPELIASLNLYSDAPDAFDEHAVWAGTLLATHAGLGISVAVTHQRAAHLETALRTNREIGTAIGILMARHRVTREQAQELLRLASQDTNRKMSEIAAEVVRTGELSLPRRPPSGGS</sequence>
<evidence type="ECO:0000256" key="3">
    <source>
        <dbReference type="ARBA" id="ARBA00023015"/>
    </source>
</evidence>
<dbReference type="SUPFAM" id="SSF52172">
    <property type="entry name" value="CheY-like"/>
    <property type="match status" value="1"/>
</dbReference>
<keyword evidence="4" id="KW-0804">Transcription</keyword>
<evidence type="ECO:0000256" key="1">
    <source>
        <dbReference type="ARBA" id="ARBA00022679"/>
    </source>
</evidence>
<gene>
    <name evidence="6" type="ORF">KTU01_22060</name>
</gene>
<evidence type="ECO:0000256" key="4">
    <source>
        <dbReference type="ARBA" id="ARBA00023163"/>
    </source>
</evidence>
<dbReference type="InterPro" id="IPR005561">
    <property type="entry name" value="ANTAR"/>
</dbReference>
<dbReference type="SUPFAM" id="SSF55781">
    <property type="entry name" value="GAF domain-like"/>
    <property type="match status" value="1"/>
</dbReference>
<dbReference type="InterPro" id="IPR011006">
    <property type="entry name" value="CheY-like_superfamily"/>
</dbReference>